<accession>A0A0R3S1I9</accession>
<reference evidence="4" key="1">
    <citation type="submission" date="2017-02" db="UniProtKB">
        <authorList>
            <consortium name="WormBaseParasite"/>
        </authorList>
    </citation>
    <scope>IDENTIFICATION</scope>
</reference>
<keyword evidence="2" id="KW-0449">Lipoprotein</keyword>
<dbReference type="InterPro" id="IPR005552">
    <property type="entry name" value="Scramblase"/>
</dbReference>
<dbReference type="AlphaFoldDB" id="A0A0R3S1I9"/>
<comment type="function">
    <text evidence="2">May mediate accelerated ATP-independent bidirectional transbilayer migration of phospholipids upon binding calcium ions that results in a loss of phospholipid asymmetry in the plasma membrane.</text>
</comment>
<evidence type="ECO:0000313" key="3">
    <source>
        <dbReference type="Proteomes" id="UP000050640"/>
    </source>
</evidence>
<comment type="similarity">
    <text evidence="1 2">Belongs to the phospholipid scramblase family.</text>
</comment>
<protein>
    <recommendedName>
        <fullName evidence="2">Phospholipid scramblase</fullName>
    </recommendedName>
</protein>
<evidence type="ECO:0000256" key="2">
    <source>
        <dbReference type="RuleBase" id="RU363116"/>
    </source>
</evidence>
<keyword evidence="2" id="KW-0106">Calcium</keyword>
<name>A0A0R3S1I9_9BILA</name>
<dbReference type="PANTHER" id="PTHR23248:SF9">
    <property type="entry name" value="PHOSPHOLIPID SCRAMBLASE"/>
    <property type="match status" value="1"/>
</dbReference>
<keyword evidence="3" id="KW-1185">Reference proteome</keyword>
<dbReference type="Pfam" id="PF03803">
    <property type="entry name" value="Scramblase"/>
    <property type="match status" value="1"/>
</dbReference>
<evidence type="ECO:0000313" key="4">
    <source>
        <dbReference type="WBParaSite" id="EEL_0000853301-mRNA-1"/>
    </source>
</evidence>
<sequence length="181" mass="20362">MEKMLTCSSFFGGRCGTYPVCCILSTDNSYQIIIESPPGLVIGAVVQEISLIRPYYQVKDAKGNLKYFIIGSTHNFSCFAYCCCNIQYEVISADKNILIGIIVKEWAETDDRFHEISLQRIKCFCLEHFSLLQILSVNIEKVSKTGSQVIPSDISHLMLQSEGDIWEILMSWVDANSDAPL</sequence>
<comment type="cofactor">
    <cofactor evidence="2">
        <name>Ca(2+)</name>
        <dbReference type="ChEBI" id="CHEBI:29108"/>
    </cofactor>
</comment>
<dbReference type="STRING" id="1147741.A0A0R3S1I9"/>
<keyword evidence="2" id="KW-0564">Palmitate</keyword>
<dbReference type="WBParaSite" id="EEL_0000853301-mRNA-1">
    <property type="protein sequence ID" value="EEL_0000853301-mRNA-1"/>
    <property type="gene ID" value="EEL_0000853301"/>
</dbReference>
<evidence type="ECO:0000256" key="1">
    <source>
        <dbReference type="ARBA" id="ARBA00005350"/>
    </source>
</evidence>
<dbReference type="GO" id="GO:0005886">
    <property type="term" value="C:plasma membrane"/>
    <property type="evidence" value="ECO:0007669"/>
    <property type="project" value="TreeGrafter"/>
</dbReference>
<dbReference type="PANTHER" id="PTHR23248">
    <property type="entry name" value="PHOSPHOLIPID SCRAMBLASE-RELATED"/>
    <property type="match status" value="1"/>
</dbReference>
<organism evidence="3 4">
    <name type="scientific">Elaeophora elaphi</name>
    <dbReference type="NCBI Taxonomy" id="1147741"/>
    <lineage>
        <taxon>Eukaryota</taxon>
        <taxon>Metazoa</taxon>
        <taxon>Ecdysozoa</taxon>
        <taxon>Nematoda</taxon>
        <taxon>Chromadorea</taxon>
        <taxon>Rhabditida</taxon>
        <taxon>Spirurina</taxon>
        <taxon>Spiruromorpha</taxon>
        <taxon>Filarioidea</taxon>
        <taxon>Onchocercidae</taxon>
        <taxon>Elaeophora</taxon>
    </lineage>
</organism>
<proteinExistence type="inferred from homology"/>
<dbReference type="GO" id="GO:0017128">
    <property type="term" value="F:phospholipid scramblase activity"/>
    <property type="evidence" value="ECO:0007669"/>
    <property type="project" value="InterPro"/>
</dbReference>
<dbReference type="Proteomes" id="UP000050640">
    <property type="component" value="Unplaced"/>
</dbReference>